<evidence type="ECO:0000313" key="15">
    <source>
        <dbReference type="Proteomes" id="UP000481153"/>
    </source>
</evidence>
<dbReference type="InterPro" id="IPR001878">
    <property type="entry name" value="Znf_CCHC"/>
</dbReference>
<dbReference type="Pfam" id="PF00078">
    <property type="entry name" value="RVT_1"/>
    <property type="match status" value="1"/>
</dbReference>
<dbReference type="CDD" id="cd00024">
    <property type="entry name" value="CD_CSD"/>
    <property type="match status" value="1"/>
</dbReference>
<evidence type="ECO:0000256" key="5">
    <source>
        <dbReference type="ARBA" id="ARBA00022801"/>
    </source>
</evidence>
<sequence length="1538" mass="170546">MGSDAGYGRAQVWHAPAIPHPPTFKGSTKAERRQFMREYQRYLSQINALQSEGSRPFAMPVSACMDPSSKRRIALFDFNKDHHEVTEDEWIAWFNAAIEEEPLDLDVLKRRLTSVVRFDTKILDAESRIGRMGQEWVLTQEGKVVVDVMAKAIKPDTLRIAVQKQLQLQKNKALKSDVFRFVNWLRQYAAAFQMYVGLDETPTPAVAPKGEAQRAGRGGGGSRGNGRAKLDAGAKGEEKGGAAAKPAAEKSKEDAKPKKNLGCLKCGDASHRVADCPKAAPGEAQKLLDAQLKKWRDAVQVLGDMPERRRTDRGAMVEALVCVDNVLLDTGADVNVVSRGVMDALAAKGTSVAVATHDKPRQIYPYGADAAPLEMRRSVKFTSVTLETVCGPLTLRGLQAWVDDTSSLIELIISRPVMEVLGFSVDDLLVGARQQNAEWDVSPEAGQSQTGLARIQRLMADGRESDEPQLDESDGMECATPAVESPTGDGRDEERRKKKEVAVLGILMSKVADAQARGLTAEETARLESLLSRHVDVFREDLGNDPPVKVEPLKDRVKPDSNPVKCGMRRYPPAHLEYMREHVAALEANGMVYKNNRATWAAAPRIVPKRDAGALRMTIDSRPINACTEPMPWPMPNLDSAMACLVGTKAYFTLDWTKGYWQLPLHADSQEFFSFMTPFGVYTPTRVLMGQTDAVAYCQSVVHQMLGELLFRGLLAWLDDLLGSAKSVASLFDLLDQVLATCAEFSLKLSPKKCHFYLAEAEWCGKIISAAGVTHSPRRIQGLVDLALPTTAADLQQFVCATNWMRASIPDYNKLIDPLRRLLDVAVKAAGSSKKKALARVALSLVGWSQDHAAWFEDVKSALANVVPLSHPRSDMEVCVFTDASDKFWGAVASQIPSEDLSPPLEDQRHEPLAFLSGTFTGASQRWPIVEKEAYAVVESCKRLDYLVVRPGGFRLFTDHRNLVYMFNPRGSNSSMAKYQADKLQRWDLDMSTFPYTIECLPGDTNVWGDLLSLWGSAQSSRTIARVRKLLHVVSPLQQNDFEWPTAKSILEAQKLAIERGGSTPPGVAWSDEDSFHMDDQGRIWVPDDAVDLQQRLCVIAHQGAAGHRRVAATVKSVSDKFWWATLAQDVETFVKACLHSMQVDGDVVPRPLGSALHAEKPNELIHVDWLSMPMSTSGLKHVLVIKDDMSGFVHLFPDESADATSTATALMGWFTLYGCVETWVTDGGFHFKNEVVEKIRKMVGAHHHITTAYSPWANGTVEVVNRLILRAVRALLSEMKLKTNEWPHVLLLVQGALNHQPSPRLGGVAPVTAFTGLPAKTPMSGFVHPTTKEVYVIDWLDDVRQRHMAELAVALNELHRDVVAKSDKLRKQARKRRDEKASVKLTNFSVGDFVLVGSVVKQPTKLSLVWRGPEQVTRVVTDYVMETQQLVPPYGVSLHHACRMKMYAEAGLEVTEDLLEHIAFGDDGFHVERLDGVRVQDGRYEVLVKWLGLEDEESSWEPAQNLLDDIPVVFVKWCESHRHDEAVSDMMDSLGLP</sequence>
<dbReference type="GO" id="GO:0006508">
    <property type="term" value="P:proteolysis"/>
    <property type="evidence" value="ECO:0007669"/>
    <property type="project" value="InterPro"/>
</dbReference>
<feature type="domain" description="Integrase catalytic" evidence="13">
    <location>
        <begin position="1158"/>
        <end position="1319"/>
    </location>
</feature>
<dbReference type="PANTHER" id="PTHR37984:SF5">
    <property type="entry name" value="PROTEIN NYNRIN-LIKE"/>
    <property type="match status" value="1"/>
</dbReference>
<feature type="domain" description="Reverse transcriptase" evidence="12">
    <location>
        <begin position="588"/>
        <end position="768"/>
    </location>
</feature>
<dbReference type="Pfam" id="PF17921">
    <property type="entry name" value="Integrase_H2C2"/>
    <property type="match status" value="1"/>
</dbReference>
<keyword evidence="3" id="KW-0540">Nuclease</keyword>
<dbReference type="CDD" id="cd09274">
    <property type="entry name" value="RNase_HI_RT_Ty3"/>
    <property type="match status" value="1"/>
</dbReference>
<evidence type="ECO:0000259" key="13">
    <source>
        <dbReference type="PROSITE" id="PS50994"/>
    </source>
</evidence>
<keyword evidence="6" id="KW-0695">RNA-directed DNA polymerase</keyword>
<dbReference type="GO" id="GO:0003964">
    <property type="term" value="F:RNA-directed DNA polymerase activity"/>
    <property type="evidence" value="ECO:0007669"/>
    <property type="project" value="UniProtKB-KW"/>
</dbReference>
<keyword evidence="1" id="KW-0808">Transferase</keyword>
<dbReference type="Gene3D" id="1.10.340.70">
    <property type="match status" value="1"/>
</dbReference>
<evidence type="ECO:0000259" key="10">
    <source>
        <dbReference type="PROSITE" id="PS50158"/>
    </source>
</evidence>
<feature type="domain" description="CCHC-type" evidence="10">
    <location>
        <begin position="263"/>
        <end position="278"/>
    </location>
</feature>
<dbReference type="InterPro" id="IPR041373">
    <property type="entry name" value="RT_RNaseH"/>
</dbReference>
<dbReference type="PROSITE" id="PS50878">
    <property type="entry name" value="RT_POL"/>
    <property type="match status" value="1"/>
</dbReference>
<comment type="caution">
    <text evidence="14">The sequence shown here is derived from an EMBL/GenBank/DDBJ whole genome shotgun (WGS) entry which is preliminary data.</text>
</comment>
<dbReference type="InterPro" id="IPR023780">
    <property type="entry name" value="Chromo_domain"/>
</dbReference>
<dbReference type="SUPFAM" id="SSF56672">
    <property type="entry name" value="DNA/RNA polymerases"/>
    <property type="match status" value="1"/>
</dbReference>
<dbReference type="InterPro" id="IPR041588">
    <property type="entry name" value="Integrase_H2C2"/>
</dbReference>
<keyword evidence="4" id="KW-0255">Endonuclease</keyword>
<accession>A0A6G0X143</accession>
<dbReference type="EMBL" id="VJMJ01000122">
    <property type="protein sequence ID" value="KAF0733507.1"/>
    <property type="molecule type" value="Genomic_DNA"/>
</dbReference>
<dbReference type="PROSITE" id="PS50994">
    <property type="entry name" value="INTEGRASE"/>
    <property type="match status" value="1"/>
</dbReference>
<keyword evidence="15" id="KW-1185">Reference proteome</keyword>
<dbReference type="SUPFAM" id="SSF53098">
    <property type="entry name" value="Ribonuclease H-like"/>
    <property type="match status" value="1"/>
</dbReference>
<dbReference type="Gene3D" id="3.30.70.270">
    <property type="match status" value="2"/>
</dbReference>
<keyword evidence="7" id="KW-0862">Zinc</keyword>
<dbReference type="CDD" id="cd01647">
    <property type="entry name" value="RT_LTR"/>
    <property type="match status" value="1"/>
</dbReference>
<dbReference type="InterPro" id="IPR016197">
    <property type="entry name" value="Chromo-like_dom_sf"/>
</dbReference>
<gene>
    <name evidence="14" type="ORF">Ae201684_009744</name>
</gene>
<feature type="region of interest" description="Disordered" evidence="8">
    <location>
        <begin position="546"/>
        <end position="566"/>
    </location>
</feature>
<evidence type="ECO:0000259" key="12">
    <source>
        <dbReference type="PROSITE" id="PS50878"/>
    </source>
</evidence>
<evidence type="ECO:0000256" key="1">
    <source>
        <dbReference type="ARBA" id="ARBA00022679"/>
    </source>
</evidence>
<dbReference type="PROSITE" id="PS50175">
    <property type="entry name" value="ASP_PROT_RETROV"/>
    <property type="match status" value="1"/>
</dbReference>
<evidence type="ECO:0000256" key="8">
    <source>
        <dbReference type="SAM" id="MobiDB-lite"/>
    </source>
</evidence>
<dbReference type="GO" id="GO:0003676">
    <property type="term" value="F:nucleic acid binding"/>
    <property type="evidence" value="ECO:0007669"/>
    <property type="project" value="InterPro"/>
</dbReference>
<proteinExistence type="predicted"/>
<dbReference type="SMART" id="SM00298">
    <property type="entry name" value="CHROMO"/>
    <property type="match status" value="1"/>
</dbReference>
<dbReference type="InterPro" id="IPR043128">
    <property type="entry name" value="Rev_trsase/Diguanyl_cyclase"/>
</dbReference>
<dbReference type="Gene3D" id="2.40.50.40">
    <property type="match status" value="1"/>
</dbReference>
<reference evidence="14 15" key="1">
    <citation type="submission" date="2019-07" db="EMBL/GenBank/DDBJ databases">
        <title>Genomics analysis of Aphanomyces spp. identifies a new class of oomycete effector associated with host adaptation.</title>
        <authorList>
            <person name="Gaulin E."/>
        </authorList>
    </citation>
    <scope>NUCLEOTIDE SEQUENCE [LARGE SCALE GENOMIC DNA]</scope>
    <source>
        <strain evidence="14 15">ATCC 201684</strain>
    </source>
</reference>
<dbReference type="PANTHER" id="PTHR37984">
    <property type="entry name" value="PROTEIN CBG26694"/>
    <property type="match status" value="1"/>
</dbReference>
<dbReference type="InterPro" id="IPR043502">
    <property type="entry name" value="DNA/RNA_pol_sf"/>
</dbReference>
<dbReference type="Gene3D" id="3.10.10.10">
    <property type="entry name" value="HIV Type 1 Reverse Transcriptase, subunit A, domain 1"/>
    <property type="match status" value="1"/>
</dbReference>
<keyword evidence="7" id="KW-0863">Zinc-finger</keyword>
<evidence type="ECO:0000256" key="7">
    <source>
        <dbReference type="PROSITE-ProRule" id="PRU00047"/>
    </source>
</evidence>
<dbReference type="GO" id="GO:0015074">
    <property type="term" value="P:DNA integration"/>
    <property type="evidence" value="ECO:0007669"/>
    <property type="project" value="InterPro"/>
</dbReference>
<dbReference type="Gene3D" id="3.30.420.10">
    <property type="entry name" value="Ribonuclease H-like superfamily/Ribonuclease H"/>
    <property type="match status" value="1"/>
</dbReference>
<keyword evidence="7" id="KW-0479">Metal-binding</keyword>
<dbReference type="InterPro" id="IPR001995">
    <property type="entry name" value="Peptidase_A2_cat"/>
</dbReference>
<keyword evidence="5" id="KW-0378">Hydrolase</keyword>
<protein>
    <recommendedName>
        <fullName evidence="16">Reverse transcriptase</fullName>
    </recommendedName>
</protein>
<evidence type="ECO:0000256" key="3">
    <source>
        <dbReference type="ARBA" id="ARBA00022722"/>
    </source>
</evidence>
<dbReference type="Proteomes" id="UP000481153">
    <property type="component" value="Unassembled WGS sequence"/>
</dbReference>
<feature type="region of interest" description="Disordered" evidence="8">
    <location>
        <begin position="463"/>
        <end position="496"/>
    </location>
</feature>
<keyword evidence="2" id="KW-0548">Nucleotidyltransferase</keyword>
<dbReference type="GO" id="GO:0004190">
    <property type="term" value="F:aspartic-type endopeptidase activity"/>
    <property type="evidence" value="ECO:0007669"/>
    <property type="project" value="InterPro"/>
</dbReference>
<feature type="region of interest" description="Disordered" evidence="8">
    <location>
        <begin position="204"/>
        <end position="261"/>
    </location>
</feature>
<dbReference type="InterPro" id="IPR000477">
    <property type="entry name" value="RT_dom"/>
</dbReference>
<dbReference type="Pfam" id="PF00385">
    <property type="entry name" value="Chromo"/>
    <property type="match status" value="1"/>
</dbReference>
<organism evidence="14 15">
    <name type="scientific">Aphanomyces euteiches</name>
    <dbReference type="NCBI Taxonomy" id="100861"/>
    <lineage>
        <taxon>Eukaryota</taxon>
        <taxon>Sar</taxon>
        <taxon>Stramenopiles</taxon>
        <taxon>Oomycota</taxon>
        <taxon>Saprolegniomycetes</taxon>
        <taxon>Saprolegniales</taxon>
        <taxon>Verrucalvaceae</taxon>
        <taxon>Aphanomyces</taxon>
    </lineage>
</organism>
<evidence type="ECO:0000256" key="4">
    <source>
        <dbReference type="ARBA" id="ARBA00022759"/>
    </source>
</evidence>
<name>A0A6G0X143_9STRA</name>
<evidence type="ECO:0000259" key="9">
    <source>
        <dbReference type="PROSITE" id="PS50013"/>
    </source>
</evidence>
<feature type="compositionally biased region" description="Basic and acidic residues" evidence="8">
    <location>
        <begin position="228"/>
        <end position="240"/>
    </location>
</feature>
<evidence type="ECO:0008006" key="16">
    <source>
        <dbReference type="Google" id="ProtNLM"/>
    </source>
</evidence>
<dbReference type="SUPFAM" id="SSF54160">
    <property type="entry name" value="Chromo domain-like"/>
    <property type="match status" value="1"/>
</dbReference>
<evidence type="ECO:0000256" key="6">
    <source>
        <dbReference type="ARBA" id="ARBA00022918"/>
    </source>
</evidence>
<dbReference type="VEuPathDB" id="FungiDB:AeMF1_007125"/>
<dbReference type="Pfam" id="PF17917">
    <property type="entry name" value="RT_RNaseH"/>
    <property type="match status" value="1"/>
</dbReference>
<feature type="domain" description="Chromo" evidence="9">
    <location>
        <begin position="1470"/>
        <end position="1530"/>
    </location>
</feature>
<dbReference type="VEuPathDB" id="FungiDB:AeMF1_020549"/>
<dbReference type="InterPro" id="IPR000953">
    <property type="entry name" value="Chromo/chromo_shadow_dom"/>
</dbReference>
<dbReference type="PROSITE" id="PS50013">
    <property type="entry name" value="CHROMO_2"/>
    <property type="match status" value="1"/>
</dbReference>
<evidence type="ECO:0000259" key="11">
    <source>
        <dbReference type="PROSITE" id="PS50175"/>
    </source>
</evidence>
<dbReference type="GO" id="GO:0004519">
    <property type="term" value="F:endonuclease activity"/>
    <property type="evidence" value="ECO:0007669"/>
    <property type="project" value="UniProtKB-KW"/>
</dbReference>
<evidence type="ECO:0000256" key="2">
    <source>
        <dbReference type="ARBA" id="ARBA00022695"/>
    </source>
</evidence>
<dbReference type="InterPro" id="IPR012337">
    <property type="entry name" value="RNaseH-like_sf"/>
</dbReference>
<dbReference type="InterPro" id="IPR050951">
    <property type="entry name" value="Retrovirus_Pol_polyprotein"/>
</dbReference>
<dbReference type="InterPro" id="IPR001584">
    <property type="entry name" value="Integrase_cat-core"/>
</dbReference>
<dbReference type="VEuPathDB" id="FungiDB:AeMF1_007520"/>
<feature type="compositionally biased region" description="Basic and acidic residues" evidence="8">
    <location>
        <begin position="247"/>
        <end position="257"/>
    </location>
</feature>
<dbReference type="InterPro" id="IPR036397">
    <property type="entry name" value="RNaseH_sf"/>
</dbReference>
<evidence type="ECO:0000313" key="14">
    <source>
        <dbReference type="EMBL" id="KAF0733507.1"/>
    </source>
</evidence>
<feature type="domain" description="Peptidase A2" evidence="11">
    <location>
        <begin position="324"/>
        <end position="339"/>
    </location>
</feature>
<dbReference type="GO" id="GO:0008270">
    <property type="term" value="F:zinc ion binding"/>
    <property type="evidence" value="ECO:0007669"/>
    <property type="project" value="UniProtKB-KW"/>
</dbReference>
<dbReference type="PROSITE" id="PS50158">
    <property type="entry name" value="ZF_CCHC"/>
    <property type="match status" value="1"/>
</dbReference>